<dbReference type="InterPro" id="IPR039994">
    <property type="entry name" value="NO66-like"/>
</dbReference>
<accession>A0ABT5P228</accession>
<sequence>MNPDTPLQLLGGLTAREFMRDYWQKKPLLVRQAFPDFESPIDADELAGLALEEEVESRLVIEHGERPWELRRGPFEEDAFSTLPERDWTLLVQAVDQFVPEVGELLEHFRFLPSWRIDDVMISYAAPGGSVGPHFDNYDVFLLQGQGKRNWKIGQMCDSDSPLLEHADLRILAEFEQSDEWTLEPGDMLYLPPRLAHYGIAEDDCLTYSVGFRAPGAAEVLTHFTDFLSQFLPDEERYTDADAEPVSDPHQIQHDALDRLKKLLTEHMGDERLLLTWFGQFMTEPRYPELVSGEALDEADLIESLAEGAILIRNPSARLAWSEVDDNLLLFASGQSRLLSGELRELLKLICAADALHIENLEQWLENDQGITLICELVKQGSLGFANE</sequence>
<keyword evidence="3" id="KW-0223">Dioxygenase</keyword>
<evidence type="ECO:0000313" key="8">
    <source>
        <dbReference type="Proteomes" id="UP001148184"/>
    </source>
</evidence>
<evidence type="ECO:0000256" key="2">
    <source>
        <dbReference type="ARBA" id="ARBA00022723"/>
    </source>
</evidence>
<gene>
    <name evidence="7" type="ORF">M5G17_00435</name>
</gene>
<dbReference type="PANTHER" id="PTHR13096:SF8">
    <property type="entry name" value="RIBOSOMAL OXYGENASE 1"/>
    <property type="match status" value="1"/>
</dbReference>
<keyword evidence="5" id="KW-0408">Iron</keyword>
<evidence type="ECO:0000256" key="3">
    <source>
        <dbReference type="ARBA" id="ARBA00022964"/>
    </source>
</evidence>
<dbReference type="SMART" id="SM00558">
    <property type="entry name" value="JmjC"/>
    <property type="match status" value="1"/>
</dbReference>
<comment type="caution">
    <text evidence="7">The sequence shown here is derived from an EMBL/GenBank/DDBJ whole genome shotgun (WGS) entry which is preliminary data.</text>
</comment>
<dbReference type="PANTHER" id="PTHR13096">
    <property type="entry name" value="MINA53 MYC INDUCED NUCLEAR ANTIGEN"/>
    <property type="match status" value="1"/>
</dbReference>
<name>A0ABT5P228_9PSED</name>
<dbReference type="InterPro" id="IPR046799">
    <property type="entry name" value="ROXA-like_wH"/>
</dbReference>
<keyword evidence="4" id="KW-0560">Oxidoreductase</keyword>
<feature type="domain" description="JmjC" evidence="6">
    <location>
        <begin position="101"/>
        <end position="229"/>
    </location>
</feature>
<evidence type="ECO:0000259" key="6">
    <source>
        <dbReference type="PROSITE" id="PS51184"/>
    </source>
</evidence>
<reference evidence="7 8" key="1">
    <citation type="submission" date="2022-05" db="EMBL/GenBank/DDBJ databases">
        <title>Novel Pseudomonas spp. Isolated from a Rainbow Trout Aquaculture Facility.</title>
        <authorList>
            <person name="Testerman T."/>
            <person name="Graf J."/>
        </authorList>
    </citation>
    <scope>NUCLEOTIDE SEQUENCE [LARGE SCALE GENOMIC DNA]</scope>
    <source>
        <strain evidence="7 8">ID1025</strain>
    </source>
</reference>
<dbReference type="Pfam" id="PF08007">
    <property type="entry name" value="JmjC_2"/>
    <property type="match status" value="1"/>
</dbReference>
<organism evidence="7 8">
    <name type="scientific">Pseudomonas rubra</name>
    <dbReference type="NCBI Taxonomy" id="2942627"/>
    <lineage>
        <taxon>Bacteria</taxon>
        <taxon>Pseudomonadati</taxon>
        <taxon>Pseudomonadota</taxon>
        <taxon>Gammaproteobacteria</taxon>
        <taxon>Pseudomonadales</taxon>
        <taxon>Pseudomonadaceae</taxon>
        <taxon>Pseudomonas</taxon>
    </lineage>
</organism>
<keyword evidence="8" id="KW-1185">Reference proteome</keyword>
<evidence type="ECO:0000256" key="4">
    <source>
        <dbReference type="ARBA" id="ARBA00023002"/>
    </source>
</evidence>
<dbReference type="SUPFAM" id="SSF51197">
    <property type="entry name" value="Clavaminate synthase-like"/>
    <property type="match status" value="1"/>
</dbReference>
<keyword evidence="2" id="KW-0479">Metal-binding</keyword>
<dbReference type="Gene3D" id="3.40.366.30">
    <property type="entry name" value="50S ribosomal protein L16 arginine hydroxylase, Chain A, Domain 2"/>
    <property type="match status" value="1"/>
</dbReference>
<protein>
    <submittedName>
        <fullName evidence="7">Cupin domain-containing protein</fullName>
    </submittedName>
</protein>
<comment type="cofactor">
    <cofactor evidence="1">
        <name>Fe(2+)</name>
        <dbReference type="ChEBI" id="CHEBI:29033"/>
    </cofactor>
</comment>
<dbReference type="Proteomes" id="UP001148184">
    <property type="component" value="Unassembled WGS sequence"/>
</dbReference>
<dbReference type="Pfam" id="PF20514">
    <property type="entry name" value="WHD_ROXA"/>
    <property type="match status" value="1"/>
</dbReference>
<dbReference type="EMBL" id="JAMDGZ010000001">
    <property type="protein sequence ID" value="MDD1012153.1"/>
    <property type="molecule type" value="Genomic_DNA"/>
</dbReference>
<dbReference type="PROSITE" id="PS51184">
    <property type="entry name" value="JMJC"/>
    <property type="match status" value="1"/>
</dbReference>
<proteinExistence type="predicted"/>
<evidence type="ECO:0000313" key="7">
    <source>
        <dbReference type="EMBL" id="MDD1012153.1"/>
    </source>
</evidence>
<dbReference type="InterPro" id="IPR003347">
    <property type="entry name" value="JmjC_dom"/>
</dbReference>
<dbReference type="RefSeq" id="WP_273891072.1">
    <property type="nucleotide sequence ID" value="NZ_JAMDGP010000005.1"/>
</dbReference>
<evidence type="ECO:0000256" key="1">
    <source>
        <dbReference type="ARBA" id="ARBA00001954"/>
    </source>
</evidence>
<evidence type="ECO:0000256" key="5">
    <source>
        <dbReference type="ARBA" id="ARBA00023004"/>
    </source>
</evidence>
<dbReference type="Gene3D" id="2.60.120.650">
    <property type="entry name" value="Cupin"/>
    <property type="match status" value="1"/>
</dbReference>